<dbReference type="GO" id="GO:0003700">
    <property type="term" value="F:DNA-binding transcription factor activity"/>
    <property type="evidence" value="ECO:0007669"/>
    <property type="project" value="InterPro"/>
</dbReference>
<dbReference type="Proteomes" id="UP000294678">
    <property type="component" value="Unassembled WGS sequence"/>
</dbReference>
<comment type="caution">
    <text evidence="5">The sequence shown here is derived from an EMBL/GenBank/DDBJ whole genome shotgun (WGS) entry which is preliminary data.</text>
</comment>
<evidence type="ECO:0000256" key="3">
    <source>
        <dbReference type="ARBA" id="ARBA00023163"/>
    </source>
</evidence>
<dbReference type="Pfam" id="PF00392">
    <property type="entry name" value="GntR"/>
    <property type="match status" value="1"/>
</dbReference>
<proteinExistence type="predicted"/>
<feature type="domain" description="HTH gntR-type" evidence="4">
    <location>
        <begin position="11"/>
        <end position="79"/>
    </location>
</feature>
<evidence type="ECO:0000313" key="5">
    <source>
        <dbReference type="EMBL" id="TDT69820.1"/>
    </source>
</evidence>
<dbReference type="GO" id="GO:0003677">
    <property type="term" value="F:DNA binding"/>
    <property type="evidence" value="ECO:0007669"/>
    <property type="project" value="UniProtKB-KW"/>
</dbReference>
<name>A0AA46DYE1_9FUSO</name>
<dbReference type="InterPro" id="IPR036390">
    <property type="entry name" value="WH_DNA-bd_sf"/>
</dbReference>
<dbReference type="InterPro" id="IPR000524">
    <property type="entry name" value="Tscrpt_reg_HTH_GntR"/>
</dbReference>
<dbReference type="PANTHER" id="PTHR38445:SF9">
    <property type="entry name" value="HTH-TYPE TRANSCRIPTIONAL REPRESSOR YTRA"/>
    <property type="match status" value="1"/>
</dbReference>
<keyword evidence="1" id="KW-0805">Transcription regulation</keyword>
<keyword evidence="2" id="KW-0238">DNA-binding</keyword>
<reference evidence="5 6" key="1">
    <citation type="submission" date="2019-03" db="EMBL/GenBank/DDBJ databases">
        <title>Genomic Encyclopedia of Type Strains, Phase IV (KMG-IV): sequencing the most valuable type-strain genomes for metagenomic binning, comparative biology and taxonomic classification.</title>
        <authorList>
            <person name="Goeker M."/>
        </authorList>
    </citation>
    <scope>NUCLEOTIDE SEQUENCE [LARGE SCALE GENOMIC DNA]</scope>
    <source>
        <strain evidence="5 6">DSM 100055</strain>
    </source>
</reference>
<dbReference type="CDD" id="cd07377">
    <property type="entry name" value="WHTH_GntR"/>
    <property type="match status" value="1"/>
</dbReference>
<dbReference type="PANTHER" id="PTHR38445">
    <property type="entry name" value="HTH-TYPE TRANSCRIPTIONAL REPRESSOR YTRA"/>
    <property type="match status" value="1"/>
</dbReference>
<organism evidence="5 6">
    <name type="scientific">Hypnocyclicus thermotrophus</name>
    <dbReference type="NCBI Taxonomy" id="1627895"/>
    <lineage>
        <taxon>Bacteria</taxon>
        <taxon>Fusobacteriati</taxon>
        <taxon>Fusobacteriota</taxon>
        <taxon>Fusobacteriia</taxon>
        <taxon>Fusobacteriales</taxon>
        <taxon>Fusobacteriaceae</taxon>
        <taxon>Hypnocyclicus</taxon>
    </lineage>
</organism>
<keyword evidence="3" id="KW-0804">Transcription</keyword>
<dbReference type="SMART" id="SM00345">
    <property type="entry name" value="HTH_GNTR"/>
    <property type="match status" value="1"/>
</dbReference>
<dbReference type="EMBL" id="SOBG01000005">
    <property type="protein sequence ID" value="TDT69820.1"/>
    <property type="molecule type" value="Genomic_DNA"/>
</dbReference>
<sequence>MEIKINRDSNLSIHTQLKEQIKGLIIDGELSNDEQLPTVRQLGDFLQINKNTVSKVYSELEEEGYVESLKGKGTFVKYERDNKKIKFLKEIESVLKKGIEEGIDIDEIIGMTYFKSHYLKFMILKGEIKKAALIECNQGSIKDFKDMVKKEIGNIEIRGILIDDLLENSEKIKKEIEDIQLIIIPYIHYNEVSKVLEKFKEKEIFTLGISQSIKLLNYGKKMKNKIVGIIGKDAQEEEIINRQFRRMNIKEFKIFSEEKVSLKEFLRSIDFLIISPKKLEEYESQMKPKRPYIVFEGKYAIDDIKILKEIFE</sequence>
<dbReference type="InterPro" id="IPR036388">
    <property type="entry name" value="WH-like_DNA-bd_sf"/>
</dbReference>
<dbReference type="SUPFAM" id="SSF46785">
    <property type="entry name" value="Winged helix' DNA-binding domain"/>
    <property type="match status" value="1"/>
</dbReference>
<dbReference type="RefSeq" id="WP_134113231.1">
    <property type="nucleotide sequence ID" value="NZ_SOBG01000005.1"/>
</dbReference>
<protein>
    <submittedName>
        <fullName evidence="5">GntR family transcriptional regulator</fullName>
    </submittedName>
</protein>
<keyword evidence="6" id="KW-1185">Reference proteome</keyword>
<dbReference type="PROSITE" id="PS50949">
    <property type="entry name" value="HTH_GNTR"/>
    <property type="match status" value="1"/>
</dbReference>
<gene>
    <name evidence="5" type="ORF">EV215_1362</name>
</gene>
<evidence type="ECO:0000256" key="2">
    <source>
        <dbReference type="ARBA" id="ARBA00023125"/>
    </source>
</evidence>
<evidence type="ECO:0000313" key="6">
    <source>
        <dbReference type="Proteomes" id="UP000294678"/>
    </source>
</evidence>
<accession>A0AA46DYE1</accession>
<dbReference type="Gene3D" id="1.10.10.10">
    <property type="entry name" value="Winged helix-like DNA-binding domain superfamily/Winged helix DNA-binding domain"/>
    <property type="match status" value="1"/>
</dbReference>
<dbReference type="AlphaFoldDB" id="A0AA46DYE1"/>
<evidence type="ECO:0000259" key="4">
    <source>
        <dbReference type="PROSITE" id="PS50949"/>
    </source>
</evidence>
<evidence type="ECO:0000256" key="1">
    <source>
        <dbReference type="ARBA" id="ARBA00023015"/>
    </source>
</evidence>